<name>A0A286G6D6_9PROT</name>
<reference evidence="2 3" key="1">
    <citation type="submission" date="2017-09" db="EMBL/GenBank/DDBJ databases">
        <authorList>
            <person name="Ehlers B."/>
            <person name="Leendertz F.H."/>
        </authorList>
    </citation>
    <scope>NUCLEOTIDE SEQUENCE [LARGE SCALE GENOMIC DNA]</scope>
    <source>
        <strain evidence="2 3">USBA 140</strain>
    </source>
</reference>
<evidence type="ECO:0000313" key="2">
    <source>
        <dbReference type="EMBL" id="SOD90679.1"/>
    </source>
</evidence>
<protein>
    <submittedName>
        <fullName evidence="2">Uncharacterized protein</fullName>
    </submittedName>
</protein>
<keyword evidence="1" id="KW-0472">Membrane</keyword>
<keyword evidence="1" id="KW-0812">Transmembrane</keyword>
<organism evidence="2 3">
    <name type="scientific">Caenispirillum bisanense</name>
    <dbReference type="NCBI Taxonomy" id="414052"/>
    <lineage>
        <taxon>Bacteria</taxon>
        <taxon>Pseudomonadati</taxon>
        <taxon>Pseudomonadota</taxon>
        <taxon>Alphaproteobacteria</taxon>
        <taxon>Rhodospirillales</taxon>
        <taxon>Novispirillaceae</taxon>
        <taxon>Caenispirillum</taxon>
    </lineage>
</organism>
<dbReference type="EMBL" id="OCNJ01000001">
    <property type="protein sequence ID" value="SOD90679.1"/>
    <property type="molecule type" value="Genomic_DNA"/>
</dbReference>
<keyword evidence="1" id="KW-1133">Transmembrane helix</keyword>
<evidence type="ECO:0000313" key="3">
    <source>
        <dbReference type="Proteomes" id="UP000219621"/>
    </source>
</evidence>
<gene>
    <name evidence="2" type="ORF">SAMN05421508_101623</name>
</gene>
<dbReference type="Proteomes" id="UP000219621">
    <property type="component" value="Unassembled WGS sequence"/>
</dbReference>
<keyword evidence="3" id="KW-1185">Reference proteome</keyword>
<sequence length="38" mass="4338">METGLTTATWLWLFIPMPLVVIISVASWLRHARKEGGR</sequence>
<dbReference type="AlphaFoldDB" id="A0A286G6D6"/>
<accession>A0A286G6D6</accession>
<feature type="transmembrane region" description="Helical" evidence="1">
    <location>
        <begin position="12"/>
        <end position="29"/>
    </location>
</feature>
<proteinExistence type="predicted"/>
<evidence type="ECO:0000256" key="1">
    <source>
        <dbReference type="SAM" id="Phobius"/>
    </source>
</evidence>